<organism evidence="1 2">
    <name type="scientific">Mediterraneibacter gnavus</name>
    <name type="common">Ruminococcus gnavus</name>
    <dbReference type="NCBI Taxonomy" id="33038"/>
    <lineage>
        <taxon>Bacteria</taxon>
        <taxon>Bacillati</taxon>
        <taxon>Bacillota</taxon>
        <taxon>Clostridia</taxon>
        <taxon>Lachnospirales</taxon>
        <taxon>Lachnospiraceae</taxon>
        <taxon>Mediterraneibacter</taxon>
    </lineage>
</organism>
<protein>
    <submittedName>
        <fullName evidence="1">Uncharacterized protein</fullName>
    </submittedName>
</protein>
<dbReference type="EMBL" id="JAPRAY010000003">
    <property type="protein sequence ID" value="MCZ0666471.1"/>
    <property type="molecule type" value="Genomic_DNA"/>
</dbReference>
<dbReference type="AlphaFoldDB" id="A0A9Q4EWX3"/>
<dbReference type="Gene3D" id="3.40.960.10">
    <property type="entry name" value="VSR Endonuclease"/>
    <property type="match status" value="1"/>
</dbReference>
<name>A0A9Q4EWX3_MEDGN</name>
<gene>
    <name evidence="1" type="ORF">OZZ17_02825</name>
</gene>
<sequence>MAGYYNIKLNFENIPKKYNHFSWIESIGKIVPYQIENTEYCGILTISNFIKPYKIVFKKDDEETVYTTSTQSFCNGKIYFAFGKECRKYKYNIGDIILDRSTVLDKILIDKQHKNYKTKVVGYRLKCLKDNYEYDIEENVLNTLTKNGTVGCPACASRIVIPEVNSLAALLPDIIDWFEDKTIPYKTPRFSNEEFEIKCPYCGTKKKIRPMNLKDHIPCICGDGFSYPEKLFAALLNQLNIDYIYQLSKKHFEWCEKYKFDFYFVIDNQEYIIELDGGLGHKNGRILDPNSLNRDKEKNRIAKEKKINLIRIDVNYSDINTRFEYIKTNIINKLSNIFCFDNVNWKDVEYRSEKSLFQTIIDMFNDTDALPTDIAKDIKIDPCTVVRYLNKGNELGICNYNPNDSQYKYIQKVKKDENIIHKNFILLKVEKENFYHIHKTISDFSKKSKSILGFNISERQILRILQNPEIKNRHHVKFSYATKEEYEDYINKKAS</sequence>
<comment type="caution">
    <text evidence="1">The sequence shown here is derived from an EMBL/GenBank/DDBJ whole genome shotgun (WGS) entry which is preliminary data.</text>
</comment>
<dbReference type="RefSeq" id="WP_268803332.1">
    <property type="nucleotide sequence ID" value="NZ_JAPRAY010000003.1"/>
</dbReference>
<accession>A0A9Q4EWX3</accession>
<proteinExistence type="predicted"/>
<evidence type="ECO:0000313" key="2">
    <source>
        <dbReference type="Proteomes" id="UP001079535"/>
    </source>
</evidence>
<dbReference type="Proteomes" id="UP001079535">
    <property type="component" value="Unassembled WGS sequence"/>
</dbReference>
<reference evidence="1" key="1">
    <citation type="submission" date="2022-11" db="EMBL/GenBank/DDBJ databases">
        <title>Temperate bacteriophages infecting mucin-degrading bacterium Ruminococcus gnavus from the human gut.</title>
        <authorList>
            <person name="Buttimer C."/>
        </authorList>
    </citation>
    <scope>NUCLEOTIDE SEQUENCE</scope>
    <source>
        <strain evidence="1">CCUG 49994</strain>
    </source>
</reference>
<evidence type="ECO:0000313" key="1">
    <source>
        <dbReference type="EMBL" id="MCZ0666471.1"/>
    </source>
</evidence>